<dbReference type="InParanoid" id="A0A0C3P3A2"/>
<gene>
    <name evidence="1" type="ORF">M404DRAFT_41338</name>
</gene>
<dbReference type="EMBL" id="KN831960">
    <property type="protein sequence ID" value="KIO07510.1"/>
    <property type="molecule type" value="Genomic_DNA"/>
</dbReference>
<dbReference type="AlphaFoldDB" id="A0A0C3P3A2"/>
<accession>A0A0C3P3A2</accession>
<dbReference type="Proteomes" id="UP000054217">
    <property type="component" value="Unassembled WGS sequence"/>
</dbReference>
<evidence type="ECO:0000313" key="2">
    <source>
        <dbReference type="Proteomes" id="UP000054217"/>
    </source>
</evidence>
<dbReference type="GO" id="GO:0003676">
    <property type="term" value="F:nucleic acid binding"/>
    <property type="evidence" value="ECO:0007669"/>
    <property type="project" value="InterPro"/>
</dbReference>
<protein>
    <submittedName>
        <fullName evidence="1">Uncharacterized protein</fullName>
    </submittedName>
</protein>
<dbReference type="InterPro" id="IPR036397">
    <property type="entry name" value="RNaseH_sf"/>
</dbReference>
<keyword evidence="2" id="KW-1185">Reference proteome</keyword>
<dbReference type="STRING" id="870435.A0A0C3P3A2"/>
<reference evidence="1 2" key="1">
    <citation type="submission" date="2014-04" db="EMBL/GenBank/DDBJ databases">
        <authorList>
            <consortium name="DOE Joint Genome Institute"/>
            <person name="Kuo A."/>
            <person name="Kohler A."/>
            <person name="Costa M.D."/>
            <person name="Nagy L.G."/>
            <person name="Floudas D."/>
            <person name="Copeland A."/>
            <person name="Barry K.W."/>
            <person name="Cichocki N."/>
            <person name="Veneault-Fourrey C."/>
            <person name="LaButti K."/>
            <person name="Lindquist E.A."/>
            <person name="Lipzen A."/>
            <person name="Lundell T."/>
            <person name="Morin E."/>
            <person name="Murat C."/>
            <person name="Sun H."/>
            <person name="Tunlid A."/>
            <person name="Henrissat B."/>
            <person name="Grigoriev I.V."/>
            <person name="Hibbett D.S."/>
            <person name="Martin F."/>
            <person name="Nordberg H.P."/>
            <person name="Cantor M.N."/>
            <person name="Hua S.X."/>
        </authorList>
    </citation>
    <scope>NUCLEOTIDE SEQUENCE [LARGE SCALE GENOMIC DNA]</scope>
    <source>
        <strain evidence="1 2">Marx 270</strain>
    </source>
</reference>
<sequence>MLRCCIGPNQRDWVSRIPVIKFAINNATSESTGYTPFFLNTGWMPCRMIWDAPKEDEYPSVRVFANKMKLTLMDAHDTILKARIKQTVGANKKRRWKLHSLHRACPFTIGDLVYVSTKNI</sequence>
<organism evidence="1 2">
    <name type="scientific">Pisolithus tinctorius Marx 270</name>
    <dbReference type="NCBI Taxonomy" id="870435"/>
    <lineage>
        <taxon>Eukaryota</taxon>
        <taxon>Fungi</taxon>
        <taxon>Dikarya</taxon>
        <taxon>Basidiomycota</taxon>
        <taxon>Agaricomycotina</taxon>
        <taxon>Agaricomycetes</taxon>
        <taxon>Agaricomycetidae</taxon>
        <taxon>Boletales</taxon>
        <taxon>Sclerodermatineae</taxon>
        <taxon>Pisolithaceae</taxon>
        <taxon>Pisolithus</taxon>
    </lineage>
</organism>
<reference evidence="2" key="2">
    <citation type="submission" date="2015-01" db="EMBL/GenBank/DDBJ databases">
        <title>Evolutionary Origins and Diversification of the Mycorrhizal Mutualists.</title>
        <authorList>
            <consortium name="DOE Joint Genome Institute"/>
            <consortium name="Mycorrhizal Genomics Consortium"/>
            <person name="Kohler A."/>
            <person name="Kuo A."/>
            <person name="Nagy L.G."/>
            <person name="Floudas D."/>
            <person name="Copeland A."/>
            <person name="Barry K.W."/>
            <person name="Cichocki N."/>
            <person name="Veneault-Fourrey C."/>
            <person name="LaButti K."/>
            <person name="Lindquist E.A."/>
            <person name="Lipzen A."/>
            <person name="Lundell T."/>
            <person name="Morin E."/>
            <person name="Murat C."/>
            <person name="Riley R."/>
            <person name="Ohm R."/>
            <person name="Sun H."/>
            <person name="Tunlid A."/>
            <person name="Henrissat B."/>
            <person name="Grigoriev I.V."/>
            <person name="Hibbett D.S."/>
            <person name="Martin F."/>
        </authorList>
    </citation>
    <scope>NUCLEOTIDE SEQUENCE [LARGE SCALE GENOMIC DNA]</scope>
    <source>
        <strain evidence="2">Marx 270</strain>
    </source>
</reference>
<dbReference type="HOGENOM" id="CLU_142395_1_0_1"/>
<dbReference type="Gene3D" id="3.30.420.10">
    <property type="entry name" value="Ribonuclease H-like superfamily/Ribonuclease H"/>
    <property type="match status" value="1"/>
</dbReference>
<name>A0A0C3P3A2_PISTI</name>
<evidence type="ECO:0000313" key="1">
    <source>
        <dbReference type="EMBL" id="KIO07510.1"/>
    </source>
</evidence>
<feature type="non-terminal residue" evidence="1">
    <location>
        <position position="120"/>
    </location>
</feature>
<proteinExistence type="predicted"/>
<dbReference type="OrthoDB" id="2665613at2759"/>